<dbReference type="GO" id="GO:0061630">
    <property type="term" value="F:ubiquitin protein ligase activity"/>
    <property type="evidence" value="ECO:0007669"/>
    <property type="project" value="UniProtKB-EC"/>
</dbReference>
<evidence type="ECO:0000259" key="10">
    <source>
        <dbReference type="PROSITE" id="PS50089"/>
    </source>
</evidence>
<dbReference type="InterPro" id="IPR013083">
    <property type="entry name" value="Znf_RING/FYVE/PHD"/>
</dbReference>
<keyword evidence="8" id="KW-0862">Zinc</keyword>
<dbReference type="GeneID" id="14894284"/>
<dbReference type="Proteomes" id="UP000014680">
    <property type="component" value="Unassembled WGS sequence"/>
</dbReference>
<dbReference type="OMA" id="PQTEMPW"/>
<dbReference type="Pfam" id="PF13445">
    <property type="entry name" value="zf-RING_UBOX"/>
    <property type="match status" value="1"/>
</dbReference>
<keyword evidence="6 9" id="KW-0863">Zinc-finger</keyword>
<evidence type="ECO:0000256" key="2">
    <source>
        <dbReference type="ARBA" id="ARBA00012251"/>
    </source>
</evidence>
<keyword evidence="5" id="KW-0677">Repeat</keyword>
<dbReference type="PROSITE" id="PS50089">
    <property type="entry name" value="ZF_RING_2"/>
    <property type="match status" value="1"/>
</dbReference>
<evidence type="ECO:0000259" key="11">
    <source>
        <dbReference type="PROSITE" id="PS51873"/>
    </source>
</evidence>
<dbReference type="InterPro" id="IPR017907">
    <property type="entry name" value="Znf_RING_CS"/>
</dbReference>
<protein>
    <recommendedName>
        <fullName evidence="2">RBR-type E3 ubiquitin transferase</fullName>
        <ecNumber evidence="2">2.3.2.31</ecNumber>
    </recommendedName>
</protein>
<evidence type="ECO:0000256" key="7">
    <source>
        <dbReference type="ARBA" id="ARBA00022786"/>
    </source>
</evidence>
<evidence type="ECO:0000313" key="13">
    <source>
        <dbReference type="Proteomes" id="UP000014680"/>
    </source>
</evidence>
<dbReference type="GO" id="GO:0016567">
    <property type="term" value="P:protein ubiquitination"/>
    <property type="evidence" value="ECO:0007669"/>
    <property type="project" value="InterPro"/>
</dbReference>
<dbReference type="CDD" id="cd20335">
    <property type="entry name" value="BRcat_RBR"/>
    <property type="match status" value="1"/>
</dbReference>
<gene>
    <name evidence="12" type="ORF">EIN_141650</name>
</gene>
<keyword evidence="3" id="KW-0808">Transferase</keyword>
<dbReference type="EMBL" id="KB206149">
    <property type="protein sequence ID" value="ELP95303.1"/>
    <property type="molecule type" value="Genomic_DNA"/>
</dbReference>
<accession>A0A0A1UFJ8</accession>
<dbReference type="InterPro" id="IPR044066">
    <property type="entry name" value="TRIAD_supradom"/>
</dbReference>
<dbReference type="Pfam" id="PF22191">
    <property type="entry name" value="IBR_1"/>
    <property type="match status" value="1"/>
</dbReference>
<proteinExistence type="predicted"/>
<evidence type="ECO:0000256" key="5">
    <source>
        <dbReference type="ARBA" id="ARBA00022737"/>
    </source>
</evidence>
<comment type="catalytic activity">
    <reaction evidence="1">
        <text>[E2 ubiquitin-conjugating enzyme]-S-ubiquitinyl-L-cysteine + [acceptor protein]-L-lysine = [E2 ubiquitin-conjugating enzyme]-L-cysteine + [acceptor protein]-N(6)-ubiquitinyl-L-lysine.</text>
        <dbReference type="EC" id="2.3.2.31"/>
    </reaction>
</comment>
<reference evidence="12 13" key="1">
    <citation type="submission" date="2012-10" db="EMBL/GenBank/DDBJ databases">
        <authorList>
            <person name="Zafar N."/>
            <person name="Inman J."/>
            <person name="Hall N."/>
            <person name="Lorenzi H."/>
            <person name="Caler E."/>
        </authorList>
    </citation>
    <scope>NUCLEOTIDE SEQUENCE [LARGE SCALE GENOMIC DNA]</scope>
    <source>
        <strain evidence="12 13">IP1</strain>
    </source>
</reference>
<sequence>MYSIDSLNFIDYFKQPDNKKLFILEECVKNYREKQISQNVLLFSCEICYEDKPYSDTYVNKCGHRFCKSCIRDSIKEQKTNTWRKVHCPQHGCSQVIEISDINLYDLVDDKQLINEYTERLNKKMFEEQTILCPKCHNSLLSLNSTVNAQCPLCKHEFCKKCLCVCHPGKTCEEWKKQVDDDNENMRKTTEWIKQNTKICPKCKNPIRKNGGCNHMTCSCGHQFCWLCMADYTNTHFKSNTTGCKQSGSAKRSCYWKKT</sequence>
<evidence type="ECO:0000256" key="3">
    <source>
        <dbReference type="ARBA" id="ARBA00022679"/>
    </source>
</evidence>
<dbReference type="GO" id="GO:0008270">
    <property type="term" value="F:zinc ion binding"/>
    <property type="evidence" value="ECO:0007669"/>
    <property type="project" value="UniProtKB-KW"/>
</dbReference>
<name>A0A0A1UFJ8_ENTIV</name>
<evidence type="ECO:0000256" key="9">
    <source>
        <dbReference type="PROSITE-ProRule" id="PRU00175"/>
    </source>
</evidence>
<dbReference type="SMART" id="SM00184">
    <property type="entry name" value="RING"/>
    <property type="match status" value="3"/>
</dbReference>
<evidence type="ECO:0000256" key="6">
    <source>
        <dbReference type="ARBA" id="ARBA00022771"/>
    </source>
</evidence>
<dbReference type="EC" id="2.3.2.31" evidence="2"/>
<keyword evidence="7" id="KW-0833">Ubl conjugation pathway</keyword>
<feature type="domain" description="RING-type" evidence="11">
    <location>
        <begin position="41"/>
        <end position="248"/>
    </location>
</feature>
<dbReference type="SUPFAM" id="SSF57850">
    <property type="entry name" value="RING/U-box"/>
    <property type="match status" value="3"/>
</dbReference>
<keyword evidence="4" id="KW-0479">Metal-binding</keyword>
<evidence type="ECO:0000256" key="8">
    <source>
        <dbReference type="ARBA" id="ARBA00022833"/>
    </source>
</evidence>
<organism evidence="12 13">
    <name type="scientific">Entamoeba invadens IP1</name>
    <dbReference type="NCBI Taxonomy" id="370355"/>
    <lineage>
        <taxon>Eukaryota</taxon>
        <taxon>Amoebozoa</taxon>
        <taxon>Evosea</taxon>
        <taxon>Archamoebae</taxon>
        <taxon>Mastigamoebida</taxon>
        <taxon>Entamoebidae</taxon>
        <taxon>Entamoeba</taxon>
    </lineage>
</organism>
<dbReference type="Gene3D" id="3.30.40.10">
    <property type="entry name" value="Zinc/RING finger domain, C3HC4 (zinc finger)"/>
    <property type="match status" value="1"/>
</dbReference>
<dbReference type="AlphaFoldDB" id="A0A0A1UFJ8"/>
<dbReference type="InterPro" id="IPR002867">
    <property type="entry name" value="IBR_dom"/>
</dbReference>
<dbReference type="InterPro" id="IPR001841">
    <property type="entry name" value="Znf_RING"/>
</dbReference>
<dbReference type="OrthoDB" id="10009520at2759"/>
<keyword evidence="13" id="KW-1185">Reference proteome</keyword>
<dbReference type="Gene3D" id="1.20.120.1750">
    <property type="match status" value="1"/>
</dbReference>
<dbReference type="KEGG" id="eiv:EIN_141650"/>
<dbReference type="PROSITE" id="PS00518">
    <property type="entry name" value="ZF_RING_1"/>
    <property type="match status" value="3"/>
</dbReference>
<feature type="domain" description="RING-type" evidence="10">
    <location>
        <begin position="45"/>
        <end position="91"/>
    </location>
</feature>
<evidence type="ECO:0000313" key="12">
    <source>
        <dbReference type="EMBL" id="ELP95303.1"/>
    </source>
</evidence>
<dbReference type="InterPro" id="IPR027370">
    <property type="entry name" value="Znf-RING_euk"/>
</dbReference>
<dbReference type="InterPro" id="IPR031127">
    <property type="entry name" value="E3_UB_ligase_RBR"/>
</dbReference>
<dbReference type="PANTHER" id="PTHR11685">
    <property type="entry name" value="RBR FAMILY RING FINGER AND IBR DOMAIN-CONTAINING"/>
    <property type="match status" value="1"/>
</dbReference>
<dbReference type="VEuPathDB" id="AmoebaDB:EIN_141650"/>
<dbReference type="SMART" id="SM00647">
    <property type="entry name" value="IBR"/>
    <property type="match status" value="2"/>
</dbReference>
<evidence type="ECO:0000256" key="4">
    <source>
        <dbReference type="ARBA" id="ARBA00022723"/>
    </source>
</evidence>
<dbReference type="PROSITE" id="PS51873">
    <property type="entry name" value="TRIAD"/>
    <property type="match status" value="1"/>
</dbReference>
<dbReference type="RefSeq" id="XP_004262074.1">
    <property type="nucleotide sequence ID" value="XM_004262026.1"/>
</dbReference>
<evidence type="ECO:0000256" key="1">
    <source>
        <dbReference type="ARBA" id="ARBA00001798"/>
    </source>
</evidence>